<gene>
    <name evidence="3" type="ORF">HRJ53_28915</name>
</gene>
<accession>A0A7V8NX75</accession>
<dbReference type="GO" id="GO:0008237">
    <property type="term" value="F:metallopeptidase activity"/>
    <property type="evidence" value="ECO:0007669"/>
    <property type="project" value="UniProtKB-KW"/>
</dbReference>
<keyword evidence="1" id="KW-1133">Transmembrane helix</keyword>
<dbReference type="PANTHER" id="PTHR35797:SF1">
    <property type="entry name" value="PROTEASE"/>
    <property type="match status" value="1"/>
</dbReference>
<feature type="transmembrane region" description="Helical" evidence="1">
    <location>
        <begin position="77"/>
        <end position="96"/>
    </location>
</feature>
<dbReference type="GO" id="GO:0004175">
    <property type="term" value="F:endopeptidase activity"/>
    <property type="evidence" value="ECO:0007669"/>
    <property type="project" value="UniProtKB-ARBA"/>
</dbReference>
<dbReference type="AlphaFoldDB" id="A0A7V8NX75"/>
<keyword evidence="4" id="KW-1185">Reference proteome</keyword>
<feature type="transmembrane region" description="Helical" evidence="1">
    <location>
        <begin position="135"/>
        <end position="153"/>
    </location>
</feature>
<keyword evidence="3" id="KW-0645">Protease</keyword>
<evidence type="ECO:0000313" key="3">
    <source>
        <dbReference type="EMBL" id="MBA0089031.1"/>
    </source>
</evidence>
<dbReference type="GO" id="GO:0080120">
    <property type="term" value="P:CAAX-box protein maturation"/>
    <property type="evidence" value="ECO:0007669"/>
    <property type="project" value="UniProtKB-ARBA"/>
</dbReference>
<dbReference type="Proteomes" id="UP000567293">
    <property type="component" value="Unassembled WGS sequence"/>
</dbReference>
<evidence type="ECO:0000256" key="1">
    <source>
        <dbReference type="SAM" id="Phobius"/>
    </source>
</evidence>
<dbReference type="EMBL" id="JACDQQ010002803">
    <property type="protein sequence ID" value="MBA0089031.1"/>
    <property type="molecule type" value="Genomic_DNA"/>
</dbReference>
<dbReference type="GO" id="GO:0006508">
    <property type="term" value="P:proteolysis"/>
    <property type="evidence" value="ECO:0007669"/>
    <property type="project" value="UniProtKB-KW"/>
</dbReference>
<keyword evidence="3" id="KW-0482">Metalloprotease</keyword>
<dbReference type="Pfam" id="PF02517">
    <property type="entry name" value="Rce1-like"/>
    <property type="match status" value="1"/>
</dbReference>
<protein>
    <submittedName>
        <fullName evidence="3">CPBP family intramembrane metalloprotease</fullName>
    </submittedName>
</protein>
<name>A0A7V8NX75_9BACT</name>
<reference evidence="3" key="1">
    <citation type="submission" date="2020-06" db="EMBL/GenBank/DDBJ databases">
        <title>Legume-microbial interactions unlock mineral nutrients during tropical forest succession.</title>
        <authorList>
            <person name="Epihov D.Z."/>
        </authorList>
    </citation>
    <scope>NUCLEOTIDE SEQUENCE [LARGE SCALE GENOMIC DNA]</scope>
    <source>
        <strain evidence="3">Pan2503</strain>
    </source>
</reference>
<dbReference type="InterPro" id="IPR003675">
    <property type="entry name" value="Rce1/LyrA-like_dom"/>
</dbReference>
<evidence type="ECO:0000313" key="4">
    <source>
        <dbReference type="Proteomes" id="UP000567293"/>
    </source>
</evidence>
<feature type="domain" description="CAAX prenyl protease 2/Lysostaphin resistance protein A-like" evidence="2">
    <location>
        <begin position="49"/>
        <end position="147"/>
    </location>
</feature>
<dbReference type="InterPro" id="IPR042150">
    <property type="entry name" value="MmRce1-like"/>
</dbReference>
<sequence length="194" mass="21657">MAYVIIWVAGFGALGNRPYLDALVEQLHLGGSPWISIALGIFLTGTYGLIRSISSALGEEIGWRGFLVPELSKTTSFTWTSLTSGIVWSLWHYPILIFGDYNAGTPTWYGLTCFTVMVVSGSFIFTWMRLKSGSLWTGAVLHASHNLYIQAIFSPLTRNTGKTAWYIDEFGCVLPLVVLVFAVYFWSKRRELPV</sequence>
<organism evidence="3 4">
    <name type="scientific">Candidatus Acidiferrum panamense</name>
    <dbReference type="NCBI Taxonomy" id="2741543"/>
    <lineage>
        <taxon>Bacteria</taxon>
        <taxon>Pseudomonadati</taxon>
        <taxon>Acidobacteriota</taxon>
        <taxon>Terriglobia</taxon>
        <taxon>Candidatus Acidiferrales</taxon>
        <taxon>Candidatus Acidiferrum</taxon>
    </lineage>
</organism>
<keyword evidence="1" id="KW-0812">Transmembrane</keyword>
<proteinExistence type="predicted"/>
<keyword evidence="1" id="KW-0472">Membrane</keyword>
<dbReference type="PANTHER" id="PTHR35797">
    <property type="entry name" value="PROTEASE-RELATED"/>
    <property type="match status" value="1"/>
</dbReference>
<feature type="transmembrane region" description="Helical" evidence="1">
    <location>
        <begin position="108"/>
        <end position="128"/>
    </location>
</feature>
<keyword evidence="3" id="KW-0378">Hydrolase</keyword>
<feature type="transmembrane region" description="Helical" evidence="1">
    <location>
        <begin position="32"/>
        <end position="50"/>
    </location>
</feature>
<feature type="transmembrane region" description="Helical" evidence="1">
    <location>
        <begin position="165"/>
        <end position="186"/>
    </location>
</feature>
<evidence type="ECO:0000259" key="2">
    <source>
        <dbReference type="Pfam" id="PF02517"/>
    </source>
</evidence>
<comment type="caution">
    <text evidence="3">The sequence shown here is derived from an EMBL/GenBank/DDBJ whole genome shotgun (WGS) entry which is preliminary data.</text>
</comment>